<feature type="signal peptide" evidence="1">
    <location>
        <begin position="1"/>
        <end position="25"/>
    </location>
</feature>
<organism evidence="2 3">
    <name type="scientific">Agrocybe pediades</name>
    <dbReference type="NCBI Taxonomy" id="84607"/>
    <lineage>
        <taxon>Eukaryota</taxon>
        <taxon>Fungi</taxon>
        <taxon>Dikarya</taxon>
        <taxon>Basidiomycota</taxon>
        <taxon>Agaricomycotina</taxon>
        <taxon>Agaricomycetes</taxon>
        <taxon>Agaricomycetidae</taxon>
        <taxon>Agaricales</taxon>
        <taxon>Agaricineae</taxon>
        <taxon>Strophariaceae</taxon>
        <taxon>Agrocybe</taxon>
    </lineage>
</organism>
<keyword evidence="3" id="KW-1185">Reference proteome</keyword>
<evidence type="ECO:0000256" key="1">
    <source>
        <dbReference type="SAM" id="SignalP"/>
    </source>
</evidence>
<keyword evidence="1" id="KW-0732">Signal</keyword>
<name>A0A8H4VP39_9AGAR</name>
<dbReference type="EMBL" id="JAACJL010000031">
    <property type="protein sequence ID" value="KAF4616797.1"/>
    <property type="molecule type" value="Genomic_DNA"/>
</dbReference>
<sequence>MFSTHLPTILLGFSTLLSMPSLTLSAALASCPSCPSTITEFGTTYKLTLSREEAGNILQCNYDNPPISGFSPYCVYQNPAGQLIFSNVACPSQAPLIHC</sequence>
<dbReference type="AlphaFoldDB" id="A0A8H4VP39"/>
<evidence type="ECO:0000313" key="3">
    <source>
        <dbReference type="Proteomes" id="UP000521872"/>
    </source>
</evidence>
<gene>
    <name evidence="2" type="ORF">D9613_008252</name>
</gene>
<accession>A0A8H4VP39</accession>
<reference evidence="2 3" key="1">
    <citation type="submission" date="2019-12" db="EMBL/GenBank/DDBJ databases">
        <authorList>
            <person name="Floudas D."/>
            <person name="Bentzer J."/>
            <person name="Ahren D."/>
            <person name="Johansson T."/>
            <person name="Persson P."/>
            <person name="Tunlid A."/>
        </authorList>
    </citation>
    <scope>NUCLEOTIDE SEQUENCE [LARGE SCALE GENOMIC DNA]</scope>
    <source>
        <strain evidence="2 3">CBS 102.39</strain>
    </source>
</reference>
<comment type="caution">
    <text evidence="2">The sequence shown here is derived from an EMBL/GenBank/DDBJ whole genome shotgun (WGS) entry which is preliminary data.</text>
</comment>
<evidence type="ECO:0000313" key="2">
    <source>
        <dbReference type="EMBL" id="KAF4616797.1"/>
    </source>
</evidence>
<feature type="chain" id="PRO_5034866204" evidence="1">
    <location>
        <begin position="26"/>
        <end position="99"/>
    </location>
</feature>
<proteinExistence type="predicted"/>
<dbReference type="Proteomes" id="UP000521872">
    <property type="component" value="Unassembled WGS sequence"/>
</dbReference>
<protein>
    <submittedName>
        <fullName evidence="2">Uncharacterized protein</fullName>
    </submittedName>
</protein>